<sequence length="512" mass="58875">MTFLEERNMTQVPDIKEYFKGKNIFITGGSGFMGKVLIEKLLYSCTDLKQIYVLLRPKKGISPEDRISTLYESECYDRLRKEKPDVFMAKVSAVAGDVGEIRLGISDADRALLVRNVNIIFHVAASVRFDDTLDRAVKLNLRGTKEMIDLAYEMPQLESFVHVSTSYSNVNQNCISETMYPPHADWRQTIDVCQTMDKHSLEILTPKYLGELPNTYVFTKQLAEHVVYEQKGKMPIIITRPSIVVSAYEEPLRGWNENLNGPTGILIAVGKGVLRTVYGKPDLVADYIPVDFVIKHLIAAAWIRGTKKLELTDDIPVYNCCAGNLKTVTTKEFGDIGFKYISELPLDDNMWGCSDDVTSSRFMFFLSVIFKHLLPALVIDTILKLAGKEPRLVKIQRRIYNVFVALESFLLHQFNFYNNNFVDLRSAIKKSDKDEFYYDLENLDYLEHMKRSTLGARRYILKEKDEDIPKAVRHFKIMTACQKTTPYLFYVTLIWWSFNSGLVQQYLELLLL</sequence>
<dbReference type="CDD" id="cd05236">
    <property type="entry name" value="FAR-N_SDR_e"/>
    <property type="match status" value="1"/>
</dbReference>
<keyword evidence="8" id="KW-0472">Membrane</keyword>
<proteinExistence type="inferred from homology"/>
<evidence type="ECO:0000313" key="13">
    <source>
        <dbReference type="EMBL" id="CAK1546454.1"/>
    </source>
</evidence>
<dbReference type="GO" id="GO:0016020">
    <property type="term" value="C:membrane"/>
    <property type="evidence" value="ECO:0007669"/>
    <property type="project" value="UniProtKB-SubCell"/>
</dbReference>
<dbReference type="EC" id="1.2.1.84" evidence="10"/>
<comment type="subcellular location">
    <subcellularLocation>
        <location evidence="1">Membrane</location>
        <topology evidence="1">Multi-pass membrane protein</topology>
    </subcellularLocation>
</comment>
<evidence type="ECO:0000256" key="3">
    <source>
        <dbReference type="ARBA" id="ARBA00022516"/>
    </source>
</evidence>
<organism evidence="13 14">
    <name type="scientific">Leptosia nina</name>
    <dbReference type="NCBI Taxonomy" id="320188"/>
    <lineage>
        <taxon>Eukaryota</taxon>
        <taxon>Metazoa</taxon>
        <taxon>Ecdysozoa</taxon>
        <taxon>Arthropoda</taxon>
        <taxon>Hexapoda</taxon>
        <taxon>Insecta</taxon>
        <taxon>Pterygota</taxon>
        <taxon>Neoptera</taxon>
        <taxon>Endopterygota</taxon>
        <taxon>Lepidoptera</taxon>
        <taxon>Glossata</taxon>
        <taxon>Ditrysia</taxon>
        <taxon>Papilionoidea</taxon>
        <taxon>Pieridae</taxon>
        <taxon>Pierinae</taxon>
        <taxon>Leptosia</taxon>
    </lineage>
</organism>
<evidence type="ECO:0000256" key="5">
    <source>
        <dbReference type="ARBA" id="ARBA00022857"/>
    </source>
</evidence>
<dbReference type="PANTHER" id="PTHR11011:SF24">
    <property type="entry name" value="FATTY ACYL-COA REDUCTASE"/>
    <property type="match status" value="1"/>
</dbReference>
<dbReference type="Proteomes" id="UP001497472">
    <property type="component" value="Unassembled WGS sequence"/>
</dbReference>
<evidence type="ECO:0000256" key="8">
    <source>
        <dbReference type="ARBA" id="ARBA00023136"/>
    </source>
</evidence>
<gene>
    <name evidence="13" type="ORF">LNINA_LOCUS6024</name>
</gene>
<evidence type="ECO:0000259" key="12">
    <source>
        <dbReference type="Pfam" id="PF07993"/>
    </source>
</evidence>
<feature type="domain" description="Thioester reductase (TE)" evidence="12">
    <location>
        <begin position="26"/>
        <end position="296"/>
    </location>
</feature>
<evidence type="ECO:0000259" key="11">
    <source>
        <dbReference type="Pfam" id="PF03015"/>
    </source>
</evidence>
<dbReference type="AlphaFoldDB" id="A0AAV1JEI7"/>
<keyword evidence="4" id="KW-0812">Transmembrane</keyword>
<evidence type="ECO:0000256" key="9">
    <source>
        <dbReference type="ARBA" id="ARBA00052530"/>
    </source>
</evidence>
<dbReference type="Gene3D" id="3.40.50.720">
    <property type="entry name" value="NAD(P)-binding Rossmann-like Domain"/>
    <property type="match status" value="1"/>
</dbReference>
<reference evidence="13 14" key="1">
    <citation type="submission" date="2023-11" db="EMBL/GenBank/DDBJ databases">
        <authorList>
            <person name="Okamura Y."/>
        </authorList>
    </citation>
    <scope>NUCLEOTIDE SEQUENCE [LARGE SCALE GENOMIC DNA]</scope>
</reference>
<evidence type="ECO:0000256" key="1">
    <source>
        <dbReference type="ARBA" id="ARBA00004141"/>
    </source>
</evidence>
<evidence type="ECO:0000256" key="10">
    <source>
        <dbReference type="RuleBase" id="RU363097"/>
    </source>
</evidence>
<comment type="catalytic activity">
    <reaction evidence="9 10">
        <text>a long-chain fatty acyl-CoA + 2 NADPH + 2 H(+) = a long-chain primary fatty alcohol + 2 NADP(+) + CoA</text>
        <dbReference type="Rhea" id="RHEA:52716"/>
        <dbReference type="ChEBI" id="CHEBI:15378"/>
        <dbReference type="ChEBI" id="CHEBI:57287"/>
        <dbReference type="ChEBI" id="CHEBI:57783"/>
        <dbReference type="ChEBI" id="CHEBI:58349"/>
        <dbReference type="ChEBI" id="CHEBI:77396"/>
        <dbReference type="ChEBI" id="CHEBI:83139"/>
        <dbReference type="EC" id="1.2.1.84"/>
    </reaction>
</comment>
<comment type="caution">
    <text evidence="13">The sequence shown here is derived from an EMBL/GenBank/DDBJ whole genome shotgun (WGS) entry which is preliminary data.</text>
</comment>
<dbReference type="InterPro" id="IPR033640">
    <property type="entry name" value="FAR_C"/>
</dbReference>
<dbReference type="SUPFAM" id="SSF51735">
    <property type="entry name" value="NAD(P)-binding Rossmann-fold domains"/>
    <property type="match status" value="1"/>
</dbReference>
<evidence type="ECO:0000256" key="4">
    <source>
        <dbReference type="ARBA" id="ARBA00022692"/>
    </source>
</evidence>
<evidence type="ECO:0000313" key="14">
    <source>
        <dbReference type="Proteomes" id="UP001497472"/>
    </source>
</evidence>
<keyword evidence="3 10" id="KW-0444">Lipid biosynthesis</keyword>
<keyword evidence="14" id="KW-1185">Reference proteome</keyword>
<dbReference type="Pfam" id="PF03015">
    <property type="entry name" value="Sterile"/>
    <property type="match status" value="1"/>
</dbReference>
<dbReference type="EMBL" id="CAVLEF010000008">
    <property type="protein sequence ID" value="CAK1546454.1"/>
    <property type="molecule type" value="Genomic_DNA"/>
</dbReference>
<dbReference type="GO" id="GO:0102965">
    <property type="term" value="F:alcohol-forming long-chain fatty acyl-CoA reductase activity"/>
    <property type="evidence" value="ECO:0007669"/>
    <property type="project" value="UniProtKB-EC"/>
</dbReference>
<dbReference type="GO" id="GO:0080019">
    <property type="term" value="F:alcohol-forming very long-chain fatty acyl-CoA reductase activity"/>
    <property type="evidence" value="ECO:0007669"/>
    <property type="project" value="InterPro"/>
</dbReference>
<keyword evidence="5 10" id="KW-0521">NADP</keyword>
<comment type="function">
    <text evidence="10">Catalyzes the reduction of fatty acyl-CoA to fatty alcohols.</text>
</comment>
<feature type="domain" description="Fatty acyl-CoA reductase C-terminal" evidence="11">
    <location>
        <begin position="372"/>
        <end position="463"/>
    </location>
</feature>
<dbReference type="CDD" id="cd09071">
    <property type="entry name" value="FAR_C"/>
    <property type="match status" value="1"/>
</dbReference>
<protein>
    <recommendedName>
        <fullName evidence="10">Fatty acyl-CoA reductase</fullName>
        <ecNumber evidence="10">1.2.1.84</ecNumber>
    </recommendedName>
</protein>
<dbReference type="PANTHER" id="PTHR11011">
    <property type="entry name" value="MALE STERILITY PROTEIN 2-RELATED"/>
    <property type="match status" value="1"/>
</dbReference>
<dbReference type="Pfam" id="PF07993">
    <property type="entry name" value="NAD_binding_4"/>
    <property type="match status" value="1"/>
</dbReference>
<evidence type="ECO:0000256" key="6">
    <source>
        <dbReference type="ARBA" id="ARBA00022989"/>
    </source>
</evidence>
<dbReference type="InterPro" id="IPR036291">
    <property type="entry name" value="NAD(P)-bd_dom_sf"/>
</dbReference>
<dbReference type="GO" id="GO:0035336">
    <property type="term" value="P:long-chain fatty-acyl-CoA metabolic process"/>
    <property type="evidence" value="ECO:0007669"/>
    <property type="project" value="TreeGrafter"/>
</dbReference>
<accession>A0AAV1JEI7</accession>
<keyword evidence="7 10" id="KW-0443">Lipid metabolism</keyword>
<comment type="similarity">
    <text evidence="2 10">Belongs to the fatty acyl-CoA reductase family.</text>
</comment>
<name>A0AAV1JEI7_9NEOP</name>
<evidence type="ECO:0000256" key="2">
    <source>
        <dbReference type="ARBA" id="ARBA00005928"/>
    </source>
</evidence>
<evidence type="ECO:0000256" key="7">
    <source>
        <dbReference type="ARBA" id="ARBA00023098"/>
    </source>
</evidence>
<dbReference type="InterPro" id="IPR013120">
    <property type="entry name" value="FAR_NAD-bd"/>
</dbReference>
<dbReference type="FunFam" id="3.40.50.720:FF:000143">
    <property type="entry name" value="Fatty acyl-CoA reductase"/>
    <property type="match status" value="1"/>
</dbReference>
<keyword evidence="10" id="KW-0560">Oxidoreductase</keyword>
<dbReference type="InterPro" id="IPR026055">
    <property type="entry name" value="FAR"/>
</dbReference>
<keyword evidence="6" id="KW-1133">Transmembrane helix</keyword>
<dbReference type="GO" id="GO:0005777">
    <property type="term" value="C:peroxisome"/>
    <property type="evidence" value="ECO:0007669"/>
    <property type="project" value="TreeGrafter"/>
</dbReference>